<sequence>MVHRFTLVQASTDLNGQRHRLIQTSRHRKSHHDILKGFRETFSENSCERTFIPLNTDGKEIRKLSYYMNDGVLGTFWVHELGGLKMKPLKDHHHSQQQFPSRLWGPCCTDYDLIIEEVNLPELEMGEWIIFPNKGAYSISNATTFNGFQIPTVYYTMSEDKLKKIQKGQIWANP</sequence>
<dbReference type="Gene3D" id="2.40.37.10">
    <property type="entry name" value="Lyase, Ornithine Decarboxylase, Chain A, domain 1"/>
    <property type="match status" value="1"/>
</dbReference>
<dbReference type="InterPro" id="IPR009006">
    <property type="entry name" value="Ala_racemase/Decarboxylase_C"/>
</dbReference>
<dbReference type="InterPro" id="IPR022643">
    <property type="entry name" value="De-COase2_C"/>
</dbReference>
<protein>
    <recommendedName>
        <fullName evidence="1">Orn/DAP/Arg decarboxylase 2 C-terminal domain-containing protein</fullName>
    </recommendedName>
</protein>
<dbReference type="PANTHER" id="PTHR11482">
    <property type="entry name" value="ARGININE/DIAMINOPIMELATE/ORNITHINE DECARBOXYLASE"/>
    <property type="match status" value="1"/>
</dbReference>
<dbReference type="SUPFAM" id="SSF50621">
    <property type="entry name" value="Alanine racemase C-terminal domain-like"/>
    <property type="match status" value="1"/>
</dbReference>
<evidence type="ECO:0000313" key="3">
    <source>
        <dbReference type="Proteomes" id="UP001176940"/>
    </source>
</evidence>
<dbReference type="Proteomes" id="UP001176940">
    <property type="component" value="Unassembled WGS sequence"/>
</dbReference>
<evidence type="ECO:0000313" key="2">
    <source>
        <dbReference type="EMBL" id="CAJ0931816.1"/>
    </source>
</evidence>
<dbReference type="EMBL" id="CAUEEQ010008109">
    <property type="protein sequence ID" value="CAJ0931816.1"/>
    <property type="molecule type" value="Genomic_DNA"/>
</dbReference>
<name>A0ABN9L559_9NEOB</name>
<accession>A0ABN9L559</accession>
<keyword evidence="3" id="KW-1185">Reference proteome</keyword>
<comment type="caution">
    <text evidence="2">The sequence shown here is derived from an EMBL/GenBank/DDBJ whole genome shotgun (WGS) entry which is preliminary data.</text>
</comment>
<proteinExistence type="predicted"/>
<gene>
    <name evidence="2" type="ORF">RIMI_LOCUS4891590</name>
</gene>
<evidence type="ECO:0000259" key="1">
    <source>
        <dbReference type="Pfam" id="PF00278"/>
    </source>
</evidence>
<dbReference type="PANTHER" id="PTHR11482:SF65">
    <property type="entry name" value="ORNITHINE DECARBOXYLASE-LIKE"/>
    <property type="match status" value="1"/>
</dbReference>
<reference evidence="2" key="1">
    <citation type="submission" date="2023-07" db="EMBL/GenBank/DDBJ databases">
        <authorList>
            <person name="Stuckert A."/>
        </authorList>
    </citation>
    <scope>NUCLEOTIDE SEQUENCE</scope>
</reference>
<dbReference type="Pfam" id="PF00278">
    <property type="entry name" value="Orn_DAP_Arg_deC"/>
    <property type="match status" value="1"/>
</dbReference>
<feature type="domain" description="Orn/DAP/Arg decarboxylase 2 C-terminal" evidence="1">
    <location>
        <begin position="63"/>
        <end position="135"/>
    </location>
</feature>
<organism evidence="2 3">
    <name type="scientific">Ranitomeya imitator</name>
    <name type="common">mimic poison frog</name>
    <dbReference type="NCBI Taxonomy" id="111125"/>
    <lineage>
        <taxon>Eukaryota</taxon>
        <taxon>Metazoa</taxon>
        <taxon>Chordata</taxon>
        <taxon>Craniata</taxon>
        <taxon>Vertebrata</taxon>
        <taxon>Euteleostomi</taxon>
        <taxon>Amphibia</taxon>
        <taxon>Batrachia</taxon>
        <taxon>Anura</taxon>
        <taxon>Neobatrachia</taxon>
        <taxon>Hyloidea</taxon>
        <taxon>Dendrobatidae</taxon>
        <taxon>Dendrobatinae</taxon>
        <taxon>Ranitomeya</taxon>
    </lineage>
</organism>
<dbReference type="InterPro" id="IPR002433">
    <property type="entry name" value="Orn_de-COase"/>
</dbReference>